<dbReference type="GO" id="GO:0016787">
    <property type="term" value="F:hydrolase activity"/>
    <property type="evidence" value="ECO:0007669"/>
    <property type="project" value="UniProtKB-KW"/>
</dbReference>
<evidence type="ECO:0000259" key="4">
    <source>
        <dbReference type="PROSITE" id="PS51462"/>
    </source>
</evidence>
<dbReference type="InterPro" id="IPR015797">
    <property type="entry name" value="NUDIX_hydrolase-like_dom_sf"/>
</dbReference>
<dbReference type="AlphaFoldDB" id="A0A7W8EE97"/>
<keyword evidence="2" id="KW-0378">Hydrolase</keyword>
<keyword evidence="6" id="KW-1185">Reference proteome</keyword>
<evidence type="ECO:0000256" key="1">
    <source>
        <dbReference type="ARBA" id="ARBA00001946"/>
    </source>
</evidence>
<name>A0A7W8EE97_9ACTN</name>
<proteinExistence type="predicted"/>
<comment type="cofactor">
    <cofactor evidence="1">
        <name>Mg(2+)</name>
        <dbReference type="ChEBI" id="CHEBI:18420"/>
    </cofactor>
</comment>
<dbReference type="SUPFAM" id="SSF55811">
    <property type="entry name" value="Nudix"/>
    <property type="match status" value="1"/>
</dbReference>
<gene>
    <name evidence="5" type="ORF">HNR40_001672</name>
</gene>
<dbReference type="RefSeq" id="WP_184959606.1">
    <property type="nucleotide sequence ID" value="NZ_JACHIN010000002.1"/>
</dbReference>
<dbReference type="InterPro" id="IPR000086">
    <property type="entry name" value="NUDIX_hydrolase_dom"/>
</dbReference>
<evidence type="ECO:0000313" key="6">
    <source>
        <dbReference type="Proteomes" id="UP000568380"/>
    </source>
</evidence>
<dbReference type="Gene3D" id="3.90.79.10">
    <property type="entry name" value="Nucleoside Triphosphate Pyrophosphohydrolase"/>
    <property type="match status" value="1"/>
</dbReference>
<keyword evidence="3" id="KW-0460">Magnesium</keyword>
<protein>
    <submittedName>
        <fullName evidence="5">8-oxo-dGTP pyrophosphatase MutT (NUDIX family)</fullName>
    </submittedName>
</protein>
<dbReference type="PROSITE" id="PS51462">
    <property type="entry name" value="NUDIX"/>
    <property type="match status" value="1"/>
</dbReference>
<evidence type="ECO:0000256" key="2">
    <source>
        <dbReference type="ARBA" id="ARBA00022801"/>
    </source>
</evidence>
<organism evidence="5 6">
    <name type="scientific">Nonomuraea endophytica</name>
    <dbReference type="NCBI Taxonomy" id="714136"/>
    <lineage>
        <taxon>Bacteria</taxon>
        <taxon>Bacillati</taxon>
        <taxon>Actinomycetota</taxon>
        <taxon>Actinomycetes</taxon>
        <taxon>Streptosporangiales</taxon>
        <taxon>Streptosporangiaceae</taxon>
        <taxon>Nonomuraea</taxon>
    </lineage>
</organism>
<accession>A0A7W8EE97</accession>
<comment type="caution">
    <text evidence="5">The sequence shown here is derived from an EMBL/GenBank/DDBJ whole genome shotgun (WGS) entry which is preliminary data.</text>
</comment>
<dbReference type="Pfam" id="PF00293">
    <property type="entry name" value="NUDIX"/>
    <property type="match status" value="1"/>
</dbReference>
<reference evidence="5 6" key="1">
    <citation type="submission" date="2020-08" db="EMBL/GenBank/DDBJ databases">
        <title>Genomic Encyclopedia of Type Strains, Phase IV (KMG-IV): sequencing the most valuable type-strain genomes for metagenomic binning, comparative biology and taxonomic classification.</title>
        <authorList>
            <person name="Goeker M."/>
        </authorList>
    </citation>
    <scope>NUCLEOTIDE SEQUENCE [LARGE SCALE GENOMIC DNA]</scope>
    <source>
        <strain evidence="5 6">DSM 45385</strain>
    </source>
</reference>
<evidence type="ECO:0000256" key="3">
    <source>
        <dbReference type="ARBA" id="ARBA00022842"/>
    </source>
</evidence>
<dbReference type="PANTHER" id="PTHR43046:SF12">
    <property type="entry name" value="GDP-MANNOSE MANNOSYL HYDROLASE"/>
    <property type="match status" value="1"/>
</dbReference>
<dbReference type="PANTHER" id="PTHR43046">
    <property type="entry name" value="GDP-MANNOSE MANNOSYL HYDROLASE"/>
    <property type="match status" value="1"/>
</dbReference>
<dbReference type="EMBL" id="JACHIN010000002">
    <property type="protein sequence ID" value="MBB5076208.1"/>
    <property type="molecule type" value="Genomic_DNA"/>
</dbReference>
<evidence type="ECO:0000313" key="5">
    <source>
        <dbReference type="EMBL" id="MBB5076208.1"/>
    </source>
</evidence>
<sequence length="144" mass="16241">MTTSDRPAARVVCLDREGSVLLMHWRDHVSGRDLWEPPGGGLHPGDEPIDAARRELSEETGLPGDVVTDRYVDVARDFTWLGIRYVKTEPFFLARLRSVSPVCTDQSLTLEERQTYLGYGWFAVDALPDSVEPPELAEVIRELM</sequence>
<feature type="domain" description="Nudix hydrolase" evidence="4">
    <location>
        <begin position="4"/>
        <end position="144"/>
    </location>
</feature>
<dbReference type="Proteomes" id="UP000568380">
    <property type="component" value="Unassembled WGS sequence"/>
</dbReference>